<evidence type="ECO:0000256" key="3">
    <source>
        <dbReference type="ARBA" id="ARBA00022771"/>
    </source>
</evidence>
<evidence type="ECO:0000256" key="4">
    <source>
        <dbReference type="ARBA" id="ARBA00022833"/>
    </source>
</evidence>
<reference evidence="6 7" key="1">
    <citation type="submission" date="2014-04" db="EMBL/GenBank/DDBJ databases">
        <authorList>
            <consortium name="DOE Joint Genome Institute"/>
            <person name="Kuo A."/>
            <person name="Kohler A."/>
            <person name="Costa M.D."/>
            <person name="Nagy L.G."/>
            <person name="Floudas D."/>
            <person name="Copeland A."/>
            <person name="Barry K.W."/>
            <person name="Cichocki N."/>
            <person name="Veneault-Fourrey C."/>
            <person name="LaButti K."/>
            <person name="Lindquist E.A."/>
            <person name="Lipzen A."/>
            <person name="Lundell T."/>
            <person name="Morin E."/>
            <person name="Murat C."/>
            <person name="Sun H."/>
            <person name="Tunlid A."/>
            <person name="Henrissat B."/>
            <person name="Grigoriev I.V."/>
            <person name="Hibbett D.S."/>
            <person name="Martin F."/>
            <person name="Nordberg H.P."/>
            <person name="Cantor M.N."/>
            <person name="Hua S.X."/>
        </authorList>
    </citation>
    <scope>NUCLEOTIDE SEQUENCE [LARGE SCALE GENOMIC DNA]</scope>
    <source>
        <strain evidence="6 7">441</strain>
    </source>
</reference>
<keyword evidence="4" id="KW-0862">Zinc</keyword>
<evidence type="ECO:0000313" key="7">
    <source>
        <dbReference type="Proteomes" id="UP000054018"/>
    </source>
</evidence>
<gene>
    <name evidence="6" type="ORF">PISMIDRAFT_44709</name>
</gene>
<dbReference type="OrthoDB" id="1607513at2759"/>
<protein>
    <submittedName>
        <fullName evidence="6">Uncharacterized protein</fullName>
    </submittedName>
</protein>
<comment type="subcellular location">
    <subcellularLocation>
        <location evidence="1">Nucleus</location>
    </subcellularLocation>
</comment>
<keyword evidence="5" id="KW-0539">Nucleus</keyword>
<evidence type="ECO:0000256" key="1">
    <source>
        <dbReference type="ARBA" id="ARBA00004123"/>
    </source>
</evidence>
<feature type="non-terminal residue" evidence="6">
    <location>
        <position position="1"/>
    </location>
</feature>
<dbReference type="AlphaFoldDB" id="A0A0C9Y2U7"/>
<keyword evidence="2" id="KW-0479">Metal-binding</keyword>
<sequence>IQAWKDCFAALKGDLQVHIPNISLTVNIWSSHSRQAYLAMTAHYIVEVSGSLQLVSALIRFHHLHDKHTGKALACTVSYLMDQAGITAKV</sequence>
<dbReference type="EMBL" id="KN834217">
    <property type="protein sequence ID" value="KIK11441.1"/>
    <property type="molecule type" value="Genomic_DNA"/>
</dbReference>
<evidence type="ECO:0000313" key="6">
    <source>
        <dbReference type="EMBL" id="KIK11441.1"/>
    </source>
</evidence>
<organism evidence="6 7">
    <name type="scientific">Pisolithus microcarpus 441</name>
    <dbReference type="NCBI Taxonomy" id="765257"/>
    <lineage>
        <taxon>Eukaryota</taxon>
        <taxon>Fungi</taxon>
        <taxon>Dikarya</taxon>
        <taxon>Basidiomycota</taxon>
        <taxon>Agaricomycotina</taxon>
        <taxon>Agaricomycetes</taxon>
        <taxon>Agaricomycetidae</taxon>
        <taxon>Boletales</taxon>
        <taxon>Sclerodermatineae</taxon>
        <taxon>Pisolithaceae</taxon>
        <taxon>Pisolithus</taxon>
    </lineage>
</organism>
<keyword evidence="7" id="KW-1185">Reference proteome</keyword>
<accession>A0A0C9Y2U7</accession>
<proteinExistence type="predicted"/>
<name>A0A0C9Y2U7_9AGAM</name>
<reference evidence="7" key="2">
    <citation type="submission" date="2015-01" db="EMBL/GenBank/DDBJ databases">
        <title>Evolutionary Origins and Diversification of the Mycorrhizal Mutualists.</title>
        <authorList>
            <consortium name="DOE Joint Genome Institute"/>
            <consortium name="Mycorrhizal Genomics Consortium"/>
            <person name="Kohler A."/>
            <person name="Kuo A."/>
            <person name="Nagy L.G."/>
            <person name="Floudas D."/>
            <person name="Copeland A."/>
            <person name="Barry K.W."/>
            <person name="Cichocki N."/>
            <person name="Veneault-Fourrey C."/>
            <person name="LaButti K."/>
            <person name="Lindquist E.A."/>
            <person name="Lipzen A."/>
            <person name="Lundell T."/>
            <person name="Morin E."/>
            <person name="Murat C."/>
            <person name="Riley R."/>
            <person name="Ohm R."/>
            <person name="Sun H."/>
            <person name="Tunlid A."/>
            <person name="Henrissat B."/>
            <person name="Grigoriev I.V."/>
            <person name="Hibbett D.S."/>
            <person name="Martin F."/>
        </authorList>
    </citation>
    <scope>NUCLEOTIDE SEQUENCE [LARGE SCALE GENOMIC DNA]</scope>
    <source>
        <strain evidence="7">441</strain>
    </source>
</reference>
<dbReference type="HOGENOM" id="CLU_155624_0_0_1"/>
<dbReference type="Proteomes" id="UP000054018">
    <property type="component" value="Unassembled WGS sequence"/>
</dbReference>
<dbReference type="PANTHER" id="PTHR46481:SF10">
    <property type="entry name" value="ZINC FINGER BED DOMAIN-CONTAINING PROTEIN 39"/>
    <property type="match status" value="1"/>
</dbReference>
<keyword evidence="3" id="KW-0863">Zinc-finger</keyword>
<dbReference type="GO" id="GO:0005634">
    <property type="term" value="C:nucleus"/>
    <property type="evidence" value="ECO:0007669"/>
    <property type="project" value="UniProtKB-SubCell"/>
</dbReference>
<feature type="non-terminal residue" evidence="6">
    <location>
        <position position="90"/>
    </location>
</feature>
<dbReference type="GO" id="GO:0008270">
    <property type="term" value="F:zinc ion binding"/>
    <property type="evidence" value="ECO:0007669"/>
    <property type="project" value="UniProtKB-KW"/>
</dbReference>
<dbReference type="InterPro" id="IPR052035">
    <property type="entry name" value="ZnF_BED_domain_contain"/>
</dbReference>
<evidence type="ECO:0000256" key="5">
    <source>
        <dbReference type="ARBA" id="ARBA00023242"/>
    </source>
</evidence>
<dbReference type="PANTHER" id="PTHR46481">
    <property type="entry name" value="ZINC FINGER BED DOMAIN-CONTAINING PROTEIN 4"/>
    <property type="match status" value="1"/>
</dbReference>
<evidence type="ECO:0000256" key="2">
    <source>
        <dbReference type="ARBA" id="ARBA00022723"/>
    </source>
</evidence>